<dbReference type="InterPro" id="IPR052718">
    <property type="entry name" value="NmrA-type_oxidoreductase"/>
</dbReference>
<dbReference type="Gene3D" id="3.90.25.10">
    <property type="entry name" value="UDP-galactose 4-epimerase, domain 1"/>
    <property type="match status" value="1"/>
</dbReference>
<feature type="domain" description="NAD(P)-binding" evidence="1">
    <location>
        <begin position="6"/>
        <end position="184"/>
    </location>
</feature>
<sequence>MIGITGASGNLGKAILEQLSRVGGQRPDIVACSRKPGRDLSALASETRYADFAERESLADAFRGLDTLLLVSVESSDDVRVDLHCNAINAAKAAGVRRVVYTSFFDVDPASPSFVAKVHRDTEAALMASGLSWVMLRDGPYLDNSARRMALAAKDTGLFRWSAGEAALPFISRGDLAAAAAAAILSNHDRVAFRLAGPQLLTFADLAGLVSARLGQLVTYQAISDAEFAEELRMNGLPDDLVHRRVAYAQAMRLGYMSDLNDDFYKLTGRRPEDARTALQSIDLSEPVH</sequence>
<evidence type="ECO:0000259" key="1">
    <source>
        <dbReference type="Pfam" id="PF13460"/>
    </source>
</evidence>
<dbReference type="RefSeq" id="WP_377263022.1">
    <property type="nucleotide sequence ID" value="NZ_JBHMAA010000018.1"/>
</dbReference>
<evidence type="ECO:0000313" key="3">
    <source>
        <dbReference type="Proteomes" id="UP001589692"/>
    </source>
</evidence>
<dbReference type="Pfam" id="PF13460">
    <property type="entry name" value="NAD_binding_10"/>
    <property type="match status" value="1"/>
</dbReference>
<dbReference type="InterPro" id="IPR036291">
    <property type="entry name" value="NAD(P)-bd_dom_sf"/>
</dbReference>
<dbReference type="Proteomes" id="UP001589692">
    <property type="component" value="Unassembled WGS sequence"/>
</dbReference>
<dbReference type="Gene3D" id="3.40.50.720">
    <property type="entry name" value="NAD(P)-binding Rossmann-like Domain"/>
    <property type="match status" value="1"/>
</dbReference>
<evidence type="ECO:0000313" key="2">
    <source>
        <dbReference type="EMBL" id="MFB9950514.1"/>
    </source>
</evidence>
<gene>
    <name evidence="2" type="ORF">ACFFP0_16790</name>
</gene>
<keyword evidence="3" id="KW-1185">Reference proteome</keyword>
<dbReference type="PANTHER" id="PTHR47129">
    <property type="entry name" value="QUINONE OXIDOREDUCTASE 2"/>
    <property type="match status" value="1"/>
</dbReference>
<name>A0ABV6AKB7_9HYPH</name>
<reference evidence="2 3" key="1">
    <citation type="submission" date="2024-09" db="EMBL/GenBank/DDBJ databases">
        <authorList>
            <person name="Sun Q."/>
            <person name="Mori K."/>
        </authorList>
    </citation>
    <scope>NUCLEOTIDE SEQUENCE [LARGE SCALE GENOMIC DNA]</scope>
    <source>
        <strain evidence="2 3">TBRC 4938</strain>
    </source>
</reference>
<protein>
    <submittedName>
        <fullName evidence="2">NAD(P)H-binding protein</fullName>
    </submittedName>
</protein>
<dbReference type="PANTHER" id="PTHR47129:SF1">
    <property type="entry name" value="NMRA-LIKE DOMAIN-CONTAINING PROTEIN"/>
    <property type="match status" value="1"/>
</dbReference>
<organism evidence="2 3">
    <name type="scientific">Rhizobium puerariae</name>
    <dbReference type="NCBI Taxonomy" id="1585791"/>
    <lineage>
        <taxon>Bacteria</taxon>
        <taxon>Pseudomonadati</taxon>
        <taxon>Pseudomonadota</taxon>
        <taxon>Alphaproteobacteria</taxon>
        <taxon>Hyphomicrobiales</taxon>
        <taxon>Rhizobiaceae</taxon>
        <taxon>Rhizobium/Agrobacterium group</taxon>
        <taxon>Rhizobium</taxon>
    </lineage>
</organism>
<dbReference type="SUPFAM" id="SSF51735">
    <property type="entry name" value="NAD(P)-binding Rossmann-fold domains"/>
    <property type="match status" value="1"/>
</dbReference>
<proteinExistence type="predicted"/>
<dbReference type="InterPro" id="IPR016040">
    <property type="entry name" value="NAD(P)-bd_dom"/>
</dbReference>
<comment type="caution">
    <text evidence="2">The sequence shown here is derived from an EMBL/GenBank/DDBJ whole genome shotgun (WGS) entry which is preliminary data.</text>
</comment>
<dbReference type="EMBL" id="JBHMAA010000018">
    <property type="protein sequence ID" value="MFB9950514.1"/>
    <property type="molecule type" value="Genomic_DNA"/>
</dbReference>
<accession>A0ABV6AKB7</accession>